<dbReference type="PROSITE" id="PS00829">
    <property type="entry name" value="GREAB_1"/>
    <property type="match status" value="1"/>
</dbReference>
<evidence type="ECO:0000259" key="11">
    <source>
        <dbReference type="Pfam" id="PF03449"/>
    </source>
</evidence>
<proteinExistence type="inferred from homology"/>
<accession>A0A0G0VKZ7</accession>
<evidence type="ECO:0000256" key="3">
    <source>
        <dbReference type="ARBA" id="ARBA00023015"/>
    </source>
</evidence>
<dbReference type="Pfam" id="PF01272">
    <property type="entry name" value="GreA_GreB"/>
    <property type="match status" value="1"/>
</dbReference>
<dbReference type="InterPro" id="IPR028624">
    <property type="entry name" value="Tscrpt_elong_fac_GreA/B"/>
</dbReference>
<dbReference type="GO" id="GO:0003677">
    <property type="term" value="F:DNA binding"/>
    <property type="evidence" value="ECO:0007669"/>
    <property type="project" value="UniProtKB-UniRule"/>
</dbReference>
<dbReference type="Pfam" id="PF03449">
    <property type="entry name" value="GreA_GreB_N"/>
    <property type="match status" value="1"/>
</dbReference>
<feature type="domain" description="Transcription elongation factor GreA/GreB N-terminal" evidence="11">
    <location>
        <begin position="5"/>
        <end position="74"/>
    </location>
</feature>
<evidence type="ECO:0000256" key="5">
    <source>
        <dbReference type="ARBA" id="ARBA00023163"/>
    </source>
</evidence>
<dbReference type="HAMAP" id="MF_00105">
    <property type="entry name" value="GreA_GreB"/>
    <property type="match status" value="1"/>
</dbReference>
<dbReference type="EMBL" id="LCBA01000001">
    <property type="protein sequence ID" value="KKS01705.1"/>
    <property type="molecule type" value="Genomic_DNA"/>
</dbReference>
<organism evidence="12 13">
    <name type="scientific">Candidatus Yanofskybacteria bacterium GW2011_GWA2_41_22</name>
    <dbReference type="NCBI Taxonomy" id="1619023"/>
    <lineage>
        <taxon>Bacteria</taxon>
        <taxon>Candidatus Yanofskyibacteriota</taxon>
    </lineage>
</organism>
<dbReference type="PIRSF" id="PIRSF006092">
    <property type="entry name" value="GreA_GreB"/>
    <property type="match status" value="1"/>
</dbReference>
<dbReference type="GO" id="GO:0070063">
    <property type="term" value="F:RNA polymerase binding"/>
    <property type="evidence" value="ECO:0007669"/>
    <property type="project" value="InterPro"/>
</dbReference>
<evidence type="ECO:0000256" key="7">
    <source>
        <dbReference type="ARBA" id="ARBA00030776"/>
    </source>
</evidence>
<dbReference type="Gene3D" id="1.10.287.180">
    <property type="entry name" value="Transcription elongation factor, GreA/GreB, N-terminal domain"/>
    <property type="match status" value="1"/>
</dbReference>
<evidence type="ECO:0000256" key="9">
    <source>
        <dbReference type="RuleBase" id="RU000556"/>
    </source>
</evidence>
<dbReference type="InterPro" id="IPR036953">
    <property type="entry name" value="GreA/GreB_C_sf"/>
</dbReference>
<evidence type="ECO:0000256" key="6">
    <source>
        <dbReference type="ARBA" id="ARBA00024916"/>
    </source>
</evidence>
<dbReference type="Gene3D" id="3.10.50.30">
    <property type="entry name" value="Transcription elongation factor, GreA/GreB, C-terminal domain"/>
    <property type="match status" value="1"/>
</dbReference>
<protein>
    <recommendedName>
        <fullName evidence="2 8">Transcription elongation factor GreA</fullName>
    </recommendedName>
    <alternativeName>
        <fullName evidence="7 8">Transcript cleavage factor GreA</fullName>
    </alternativeName>
</protein>
<keyword evidence="4 8" id="KW-0238">DNA-binding</keyword>
<dbReference type="FunFam" id="1.10.287.180:FF:000001">
    <property type="entry name" value="Transcription elongation factor GreA"/>
    <property type="match status" value="1"/>
</dbReference>
<dbReference type="SUPFAM" id="SSF54534">
    <property type="entry name" value="FKBP-like"/>
    <property type="match status" value="1"/>
</dbReference>
<evidence type="ECO:0000256" key="2">
    <source>
        <dbReference type="ARBA" id="ARBA00013729"/>
    </source>
</evidence>
<evidence type="ECO:0000256" key="1">
    <source>
        <dbReference type="ARBA" id="ARBA00008213"/>
    </source>
</evidence>
<keyword evidence="5 8" id="KW-0804">Transcription</keyword>
<dbReference type="InterPro" id="IPR023459">
    <property type="entry name" value="Tscrpt_elong_fac_GreA/B_fam"/>
</dbReference>
<evidence type="ECO:0000313" key="12">
    <source>
        <dbReference type="EMBL" id="KKS01705.1"/>
    </source>
</evidence>
<comment type="function">
    <text evidence="6 8 9">Necessary for efficient RNA polymerase transcription elongation past template-encoded arresting sites. The arresting sites in DNA have the property of trapping a certain fraction of elongating RNA polymerases that pass through, resulting in locked ternary complexes. Cleavage of the nascent transcript by cleavage factors such as GreA or GreB allows the resumption of elongation from the new 3'terminus. GreA releases sequences of 2 to 3 nucleotides.</text>
</comment>
<dbReference type="InterPro" id="IPR006359">
    <property type="entry name" value="Tscrpt_elong_fac_GreA"/>
</dbReference>
<name>A0A0G0VKZ7_9BACT</name>
<evidence type="ECO:0000259" key="10">
    <source>
        <dbReference type="Pfam" id="PF01272"/>
    </source>
</evidence>
<dbReference type="InterPro" id="IPR018151">
    <property type="entry name" value="TF_GreA/GreB_CS"/>
</dbReference>
<gene>
    <name evidence="8" type="primary">greA</name>
    <name evidence="12" type="ORF">UU54_C0001G0017</name>
</gene>
<dbReference type="Proteomes" id="UP000033903">
    <property type="component" value="Unassembled WGS sequence"/>
</dbReference>
<evidence type="ECO:0000256" key="4">
    <source>
        <dbReference type="ARBA" id="ARBA00023125"/>
    </source>
</evidence>
<dbReference type="PANTHER" id="PTHR30437:SF4">
    <property type="entry name" value="TRANSCRIPTION ELONGATION FACTOR GREA"/>
    <property type="match status" value="1"/>
</dbReference>
<dbReference type="AlphaFoldDB" id="A0A0G0VKZ7"/>
<keyword evidence="12" id="KW-0251">Elongation factor</keyword>
<dbReference type="InterPro" id="IPR022691">
    <property type="entry name" value="Tscrpt_elong_fac_GreA/B_N"/>
</dbReference>
<keyword evidence="12" id="KW-0648">Protein biosynthesis</keyword>
<dbReference type="InterPro" id="IPR036805">
    <property type="entry name" value="Tscrpt_elong_fac_GreA/B_N_sf"/>
</dbReference>
<feature type="domain" description="Transcription elongation factor GreA/GreB C-terminal" evidence="10">
    <location>
        <begin position="82"/>
        <end position="153"/>
    </location>
</feature>
<sequence>MDNQYFSKEGLEKLKRELEERLTVVRPEIAVRIKEAKEEGDLSENAAYDAAKESQSANEGKIEEIKNILENAVIVTGSSGSGIVGVGSCVKAESKHGVQEFVIVGASESNPGQGFISNESPLGKLFLGKKKEETVELKTPKGAVVLYKILEIK</sequence>
<dbReference type="NCBIfam" id="TIGR01462">
    <property type="entry name" value="greA"/>
    <property type="match status" value="1"/>
</dbReference>
<dbReference type="GO" id="GO:0006354">
    <property type="term" value="P:DNA-templated transcription elongation"/>
    <property type="evidence" value="ECO:0007669"/>
    <property type="project" value="TreeGrafter"/>
</dbReference>
<keyword evidence="3 8" id="KW-0805">Transcription regulation</keyword>
<dbReference type="PANTHER" id="PTHR30437">
    <property type="entry name" value="TRANSCRIPTION ELONGATION FACTOR GREA"/>
    <property type="match status" value="1"/>
</dbReference>
<evidence type="ECO:0000256" key="8">
    <source>
        <dbReference type="HAMAP-Rule" id="MF_00105"/>
    </source>
</evidence>
<reference evidence="12 13" key="1">
    <citation type="journal article" date="2015" name="Nature">
        <title>rRNA introns, odd ribosomes, and small enigmatic genomes across a large radiation of phyla.</title>
        <authorList>
            <person name="Brown C.T."/>
            <person name="Hug L.A."/>
            <person name="Thomas B.C."/>
            <person name="Sharon I."/>
            <person name="Castelle C.J."/>
            <person name="Singh A."/>
            <person name="Wilkins M.J."/>
            <person name="Williams K.H."/>
            <person name="Banfield J.F."/>
        </authorList>
    </citation>
    <scope>NUCLEOTIDE SEQUENCE [LARGE SCALE GENOMIC DNA]</scope>
</reference>
<evidence type="ECO:0000313" key="13">
    <source>
        <dbReference type="Proteomes" id="UP000033903"/>
    </source>
</evidence>
<dbReference type="GO" id="GO:0003746">
    <property type="term" value="F:translation elongation factor activity"/>
    <property type="evidence" value="ECO:0007669"/>
    <property type="project" value="UniProtKB-KW"/>
</dbReference>
<comment type="caution">
    <text evidence="12">The sequence shown here is derived from an EMBL/GenBank/DDBJ whole genome shotgun (WGS) entry which is preliminary data.</text>
</comment>
<comment type="similarity">
    <text evidence="1 8 9">Belongs to the GreA/GreB family.</text>
</comment>
<dbReference type="InterPro" id="IPR001437">
    <property type="entry name" value="Tscrpt_elong_fac_GreA/B_C"/>
</dbReference>
<dbReference type="GO" id="GO:0032784">
    <property type="term" value="P:regulation of DNA-templated transcription elongation"/>
    <property type="evidence" value="ECO:0007669"/>
    <property type="project" value="UniProtKB-UniRule"/>
</dbReference>
<dbReference type="SUPFAM" id="SSF46557">
    <property type="entry name" value="GreA transcript cleavage protein, N-terminal domain"/>
    <property type="match status" value="1"/>
</dbReference>